<dbReference type="Proteomes" id="UP000281553">
    <property type="component" value="Unassembled WGS sequence"/>
</dbReference>
<feature type="compositionally biased region" description="Basic residues" evidence="4">
    <location>
        <begin position="22"/>
        <end position="32"/>
    </location>
</feature>
<dbReference type="InterPro" id="IPR012677">
    <property type="entry name" value="Nucleotide-bd_a/b_plait_sf"/>
</dbReference>
<keyword evidence="2 3" id="KW-0694">RNA-binding</keyword>
<protein>
    <recommendedName>
        <fullName evidence="5">RRM domain-containing protein</fullName>
    </recommendedName>
</protein>
<dbReference type="OrthoDB" id="167718at2759"/>
<gene>
    <name evidence="6" type="ORF">DILT_LOCUS6401</name>
</gene>
<dbReference type="PANTHER" id="PTHR23236">
    <property type="entry name" value="EUKARYOTIC TRANSLATION INITIATION FACTOR 4B/4H"/>
    <property type="match status" value="1"/>
</dbReference>
<evidence type="ECO:0000313" key="6">
    <source>
        <dbReference type="EMBL" id="VDN10570.1"/>
    </source>
</evidence>
<accession>A0A3P7LAW2</accession>
<feature type="domain" description="RRM" evidence="5">
    <location>
        <begin position="292"/>
        <end position="366"/>
    </location>
</feature>
<dbReference type="AlphaFoldDB" id="A0A3P7LAW2"/>
<evidence type="ECO:0000259" key="5">
    <source>
        <dbReference type="PROSITE" id="PS50102"/>
    </source>
</evidence>
<dbReference type="SMART" id="SM00360">
    <property type="entry name" value="RRM"/>
    <property type="match status" value="1"/>
</dbReference>
<dbReference type="EMBL" id="UYRU01049446">
    <property type="protein sequence ID" value="VDN10570.1"/>
    <property type="molecule type" value="Genomic_DNA"/>
</dbReference>
<dbReference type="PANTHER" id="PTHR23236:SF119">
    <property type="entry name" value="NUCLEAR RNA-BINDING PROTEIN SART-3"/>
    <property type="match status" value="1"/>
</dbReference>
<dbReference type="CDD" id="cd00590">
    <property type="entry name" value="RRM_SF"/>
    <property type="match status" value="1"/>
</dbReference>
<proteinExistence type="predicted"/>
<dbReference type="SUPFAM" id="SSF54928">
    <property type="entry name" value="RNA-binding domain, RBD"/>
    <property type="match status" value="1"/>
</dbReference>
<feature type="region of interest" description="Disordered" evidence="4">
    <location>
        <begin position="146"/>
        <end position="190"/>
    </location>
</feature>
<evidence type="ECO:0000256" key="1">
    <source>
        <dbReference type="ARBA" id="ARBA00022737"/>
    </source>
</evidence>
<dbReference type="Pfam" id="PF00076">
    <property type="entry name" value="RRM_1"/>
    <property type="match status" value="1"/>
</dbReference>
<keyword evidence="1" id="KW-0677">Repeat</keyword>
<name>A0A3P7LAW2_DIBLA</name>
<evidence type="ECO:0000256" key="2">
    <source>
        <dbReference type="ARBA" id="ARBA00022884"/>
    </source>
</evidence>
<dbReference type="GO" id="GO:0003723">
    <property type="term" value="F:RNA binding"/>
    <property type="evidence" value="ECO:0007669"/>
    <property type="project" value="UniProtKB-UniRule"/>
</dbReference>
<dbReference type="InterPro" id="IPR035979">
    <property type="entry name" value="RBD_domain_sf"/>
</dbReference>
<feature type="compositionally biased region" description="Basic and acidic residues" evidence="4">
    <location>
        <begin position="146"/>
        <end position="165"/>
    </location>
</feature>
<keyword evidence="7" id="KW-1185">Reference proteome</keyword>
<dbReference type="InterPro" id="IPR000504">
    <property type="entry name" value="RRM_dom"/>
</dbReference>
<evidence type="ECO:0000256" key="4">
    <source>
        <dbReference type="SAM" id="MobiDB-lite"/>
    </source>
</evidence>
<sequence length="428" mass="47486">MFIRSCVGSEKATVNGKQKIPSAHKRPKKKPKHVEDESDEPPQEVPPTACILLPTRPGFLRKPFDGTPLSSRRTEKIEQLAQKVFRSAGLQPSKLSVIHCNHPLVLAEFDISPDIRSRVLAESGVRKLTYECPIVWTTSARVKAFRKTDISPKQQQEEEAPHSDSEPVPDNALGLSSGEDGHTAGASKTNEDLRGKATAILLKELPSTVKYTTFRTMLPFRCKLELFKKSGKRNGLLSFSTPTECGAAFDALQSFEYEGSKVVASFVQPRAKPPVPSPAELSKLLPSDKQEYCLNITNISFSTSQEKLEESFPTAEHVIMRRRKDGKSKGSCMLSFSNADDCKTVLDACRHKEIDGRRIVCTMGTSEDLSALVAETIARGLPKRKPDLEGCQLKLFNVPYDTTEQELKKIFPQSRHIFFPEAKGSRTG</sequence>
<organism evidence="6 7">
    <name type="scientific">Dibothriocephalus latus</name>
    <name type="common">Fish tapeworm</name>
    <name type="synonym">Diphyllobothrium latum</name>
    <dbReference type="NCBI Taxonomy" id="60516"/>
    <lineage>
        <taxon>Eukaryota</taxon>
        <taxon>Metazoa</taxon>
        <taxon>Spiralia</taxon>
        <taxon>Lophotrochozoa</taxon>
        <taxon>Platyhelminthes</taxon>
        <taxon>Cestoda</taxon>
        <taxon>Eucestoda</taxon>
        <taxon>Diphyllobothriidea</taxon>
        <taxon>Diphyllobothriidae</taxon>
        <taxon>Dibothriocephalus</taxon>
    </lineage>
</organism>
<feature type="region of interest" description="Disordered" evidence="4">
    <location>
        <begin position="1"/>
        <end position="47"/>
    </location>
</feature>
<evidence type="ECO:0000313" key="7">
    <source>
        <dbReference type="Proteomes" id="UP000281553"/>
    </source>
</evidence>
<dbReference type="PROSITE" id="PS50102">
    <property type="entry name" value="RRM"/>
    <property type="match status" value="1"/>
</dbReference>
<reference evidence="6 7" key="1">
    <citation type="submission" date="2018-11" db="EMBL/GenBank/DDBJ databases">
        <authorList>
            <consortium name="Pathogen Informatics"/>
        </authorList>
    </citation>
    <scope>NUCLEOTIDE SEQUENCE [LARGE SCALE GENOMIC DNA]</scope>
</reference>
<evidence type="ECO:0000256" key="3">
    <source>
        <dbReference type="PROSITE-ProRule" id="PRU00176"/>
    </source>
</evidence>
<dbReference type="Gene3D" id="3.30.70.330">
    <property type="match status" value="1"/>
</dbReference>